<accession>A0A078H3F3</accession>
<dbReference type="Pfam" id="PF14226">
    <property type="entry name" value="DIOX_N"/>
    <property type="match status" value="1"/>
</dbReference>
<dbReference type="InterPro" id="IPR044861">
    <property type="entry name" value="IPNS-like_FE2OG_OXY"/>
</dbReference>
<dbReference type="SUPFAM" id="SSF51197">
    <property type="entry name" value="Clavaminate synthase-like"/>
    <property type="match status" value="1"/>
</dbReference>
<keyword evidence="7" id="KW-1185">Reference proteome</keyword>
<keyword evidence="2 4" id="KW-0479">Metal-binding</keyword>
<dbReference type="PaxDb" id="3708-A0A078H3F3"/>
<dbReference type="AlphaFoldDB" id="A0A078H3F3"/>
<gene>
    <name evidence="6" type="primary">BnaA02g33780D</name>
    <name evidence="6" type="ORF">GSBRNA2T00047556001</name>
</gene>
<dbReference type="Proteomes" id="UP000028999">
    <property type="component" value="Unassembled WGS sequence"/>
</dbReference>
<dbReference type="Gene3D" id="2.60.120.330">
    <property type="entry name" value="B-lactam Antibiotic, Isopenicillin N Synthase, Chain"/>
    <property type="match status" value="1"/>
</dbReference>
<evidence type="ECO:0000256" key="1">
    <source>
        <dbReference type="ARBA" id="ARBA00008056"/>
    </source>
</evidence>
<evidence type="ECO:0000313" key="7">
    <source>
        <dbReference type="Proteomes" id="UP000028999"/>
    </source>
</evidence>
<evidence type="ECO:0000259" key="5">
    <source>
        <dbReference type="PROSITE" id="PS51471"/>
    </source>
</evidence>
<dbReference type="GO" id="GO:0046872">
    <property type="term" value="F:metal ion binding"/>
    <property type="evidence" value="ECO:0007669"/>
    <property type="project" value="UniProtKB-KW"/>
</dbReference>
<protein>
    <submittedName>
        <fullName evidence="6">BnaA02g33780D protein</fullName>
    </submittedName>
</protein>
<feature type="domain" description="Fe2OG dioxygenase" evidence="5">
    <location>
        <begin position="170"/>
        <end position="270"/>
    </location>
</feature>
<evidence type="ECO:0000256" key="3">
    <source>
        <dbReference type="ARBA" id="ARBA00023004"/>
    </source>
</evidence>
<dbReference type="PANTHER" id="PTHR47991">
    <property type="entry name" value="OXOGLUTARATE/IRON-DEPENDENT DIOXYGENASE"/>
    <property type="match status" value="1"/>
</dbReference>
<dbReference type="STRING" id="3708.A0A078H3F3"/>
<dbReference type="InterPro" id="IPR050295">
    <property type="entry name" value="Plant_2OG-oxidoreductases"/>
</dbReference>
<evidence type="ECO:0000256" key="2">
    <source>
        <dbReference type="ARBA" id="ARBA00022723"/>
    </source>
</evidence>
<dbReference type="OMA" id="RRREICY"/>
<dbReference type="InterPro" id="IPR026992">
    <property type="entry name" value="DIOX_N"/>
</dbReference>
<keyword evidence="4" id="KW-0560">Oxidoreductase</keyword>
<sequence>MAESVPSKFQGTSPVDIPIVDLSNPNEDLVARAVVKASETWGMFQVVNHGIPIELMRRLKELGTEFFELPEKEKEAVARPADSTDLEGYTTDYKKDGEGRKTWADHLFHRVWPPSRINYRFWPKNSPDYREVNEEYAKEIKKLSEKIMGWLSEGLGLHRDALKEGLGGEKVEYLMKIIFYPPCPKLELLYGAPHHTDLNGITFLIADEVDGLQAYQDNKWVDVKYDDSGIVVIIADQIKRMSNGRYKSGEHRATMDTVRTRISWPVFAEPNLDHVVGPLPELVVDDAPKFKPYVYREYKFLKMNKLPLEIETTPLPLLLDAGKARGRRRREICYIFLMVSLAPSQSSRLVSCFALTQSVSLDLVPSKLEQTFVVSAQVFKTTGTASFTGVSRKSCTRSTFHLLPYSEFALHMCFRLSQERVA</sequence>
<comment type="similarity">
    <text evidence="1 4">Belongs to the iron/ascorbate-dependent oxidoreductase family.</text>
</comment>
<evidence type="ECO:0000313" key="6">
    <source>
        <dbReference type="EMBL" id="CDY31363.1"/>
    </source>
</evidence>
<dbReference type="InterPro" id="IPR027443">
    <property type="entry name" value="IPNS-like_sf"/>
</dbReference>
<organism evidence="6 7">
    <name type="scientific">Brassica napus</name>
    <name type="common">Rape</name>
    <dbReference type="NCBI Taxonomy" id="3708"/>
    <lineage>
        <taxon>Eukaryota</taxon>
        <taxon>Viridiplantae</taxon>
        <taxon>Streptophyta</taxon>
        <taxon>Embryophyta</taxon>
        <taxon>Tracheophyta</taxon>
        <taxon>Spermatophyta</taxon>
        <taxon>Magnoliopsida</taxon>
        <taxon>eudicotyledons</taxon>
        <taxon>Gunneridae</taxon>
        <taxon>Pentapetalae</taxon>
        <taxon>rosids</taxon>
        <taxon>malvids</taxon>
        <taxon>Brassicales</taxon>
        <taxon>Brassicaceae</taxon>
        <taxon>Brassiceae</taxon>
        <taxon>Brassica</taxon>
    </lineage>
</organism>
<dbReference type="Gramene" id="CDY31363">
    <property type="protein sequence ID" value="CDY31363"/>
    <property type="gene ID" value="GSBRNA2T00047556001"/>
</dbReference>
<dbReference type="InterPro" id="IPR005123">
    <property type="entry name" value="Oxoglu/Fe-dep_dioxygenase_dom"/>
</dbReference>
<dbReference type="EMBL" id="LK032270">
    <property type="protein sequence ID" value="CDY31363.1"/>
    <property type="molecule type" value="Genomic_DNA"/>
</dbReference>
<dbReference type="PROSITE" id="PS51471">
    <property type="entry name" value="FE2OG_OXY"/>
    <property type="match status" value="1"/>
</dbReference>
<dbReference type="GO" id="GO:0016491">
    <property type="term" value="F:oxidoreductase activity"/>
    <property type="evidence" value="ECO:0007669"/>
    <property type="project" value="UniProtKB-KW"/>
</dbReference>
<dbReference type="Pfam" id="PF03171">
    <property type="entry name" value="2OG-FeII_Oxy"/>
    <property type="match status" value="1"/>
</dbReference>
<name>A0A078H3F3_BRANA</name>
<evidence type="ECO:0000256" key="4">
    <source>
        <dbReference type="RuleBase" id="RU003682"/>
    </source>
</evidence>
<proteinExistence type="inferred from homology"/>
<reference evidence="6 7" key="1">
    <citation type="journal article" date="2014" name="Science">
        <title>Plant genetics. Early allopolyploid evolution in the post-Neolithic Brassica napus oilseed genome.</title>
        <authorList>
            <person name="Chalhoub B."/>
            <person name="Denoeud F."/>
            <person name="Liu S."/>
            <person name="Parkin I.A."/>
            <person name="Tang H."/>
            <person name="Wang X."/>
            <person name="Chiquet J."/>
            <person name="Belcram H."/>
            <person name="Tong C."/>
            <person name="Samans B."/>
            <person name="Correa M."/>
            <person name="Da Silva C."/>
            <person name="Just J."/>
            <person name="Falentin C."/>
            <person name="Koh C.S."/>
            <person name="Le Clainche I."/>
            <person name="Bernard M."/>
            <person name="Bento P."/>
            <person name="Noel B."/>
            <person name="Labadie K."/>
            <person name="Alberti A."/>
            <person name="Charles M."/>
            <person name="Arnaud D."/>
            <person name="Guo H."/>
            <person name="Daviaud C."/>
            <person name="Alamery S."/>
            <person name="Jabbari K."/>
            <person name="Zhao M."/>
            <person name="Edger P.P."/>
            <person name="Chelaifa H."/>
            <person name="Tack D."/>
            <person name="Lassalle G."/>
            <person name="Mestiri I."/>
            <person name="Schnel N."/>
            <person name="Le Paslier M.C."/>
            <person name="Fan G."/>
            <person name="Renault V."/>
            <person name="Bayer P.E."/>
            <person name="Golicz A.A."/>
            <person name="Manoli S."/>
            <person name="Lee T.H."/>
            <person name="Thi V.H."/>
            <person name="Chalabi S."/>
            <person name="Hu Q."/>
            <person name="Fan C."/>
            <person name="Tollenaere R."/>
            <person name="Lu Y."/>
            <person name="Battail C."/>
            <person name="Shen J."/>
            <person name="Sidebottom C.H."/>
            <person name="Wang X."/>
            <person name="Canaguier A."/>
            <person name="Chauveau A."/>
            <person name="Berard A."/>
            <person name="Deniot G."/>
            <person name="Guan M."/>
            <person name="Liu Z."/>
            <person name="Sun F."/>
            <person name="Lim Y.P."/>
            <person name="Lyons E."/>
            <person name="Town C.D."/>
            <person name="Bancroft I."/>
            <person name="Wang X."/>
            <person name="Meng J."/>
            <person name="Ma J."/>
            <person name="Pires J.C."/>
            <person name="King G.J."/>
            <person name="Brunel D."/>
            <person name="Delourme R."/>
            <person name="Renard M."/>
            <person name="Aury J.M."/>
            <person name="Adams K.L."/>
            <person name="Batley J."/>
            <person name="Snowdon R.J."/>
            <person name="Tost J."/>
            <person name="Edwards D."/>
            <person name="Zhou Y."/>
            <person name="Hua W."/>
            <person name="Sharpe A.G."/>
            <person name="Paterson A.H."/>
            <person name="Guan C."/>
            <person name="Wincker P."/>
        </authorList>
    </citation>
    <scope>NUCLEOTIDE SEQUENCE [LARGE SCALE GENOMIC DNA]</scope>
    <source>
        <strain evidence="7">cv. Darmor-bzh</strain>
    </source>
</reference>
<keyword evidence="3 4" id="KW-0408">Iron</keyword>